<dbReference type="GO" id="GO:0046872">
    <property type="term" value="F:metal ion binding"/>
    <property type="evidence" value="ECO:0007669"/>
    <property type="project" value="UniProtKB-KW"/>
</dbReference>
<dbReference type="InterPro" id="IPR000823">
    <property type="entry name" value="Peroxidase_pln"/>
</dbReference>
<proteinExistence type="inferred from homology"/>
<feature type="binding site" evidence="9">
    <location>
        <position position="66"/>
    </location>
    <ligand>
        <name>Ca(2+)</name>
        <dbReference type="ChEBI" id="CHEBI:29108"/>
        <label>1</label>
    </ligand>
</feature>
<evidence type="ECO:0000313" key="15">
    <source>
        <dbReference type="EMBL" id="RZC70881.1"/>
    </source>
</evidence>
<feature type="disulfide bond" evidence="11">
    <location>
        <begin position="34"/>
        <end position="79"/>
    </location>
</feature>
<keyword evidence="16" id="KW-1185">Reference proteome</keyword>
<feature type="binding site" evidence="9">
    <location>
        <position position="69"/>
    </location>
    <ligand>
        <name>Ca(2+)</name>
        <dbReference type="ChEBI" id="CHEBI:29108"/>
        <label>1</label>
    </ligand>
</feature>
<keyword evidence="9" id="KW-0106">Calcium</keyword>
<evidence type="ECO:0000256" key="12">
    <source>
        <dbReference type="RuleBase" id="RU004241"/>
    </source>
</evidence>
<feature type="chain" id="PRO_5021447580" description="Plant heme peroxidase family profile domain-containing protein" evidence="13">
    <location>
        <begin position="24"/>
        <end position="115"/>
    </location>
</feature>
<comment type="cofactor">
    <cofactor evidence="2">
        <name>heme b</name>
        <dbReference type="ChEBI" id="CHEBI:60344"/>
    </cofactor>
</comment>
<dbReference type="Gene3D" id="1.10.520.10">
    <property type="match status" value="2"/>
</dbReference>
<dbReference type="InterPro" id="IPR002016">
    <property type="entry name" value="Haem_peroxidase"/>
</dbReference>
<evidence type="ECO:0000256" key="2">
    <source>
        <dbReference type="ARBA" id="ARBA00001970"/>
    </source>
</evidence>
<feature type="site" description="Transition state stabilizer" evidence="10">
    <location>
        <position position="61"/>
    </location>
</feature>
<evidence type="ECO:0000313" key="16">
    <source>
        <dbReference type="Proteomes" id="UP000316621"/>
    </source>
</evidence>
<dbReference type="GO" id="GO:0140825">
    <property type="term" value="F:lactoperoxidase activity"/>
    <property type="evidence" value="ECO:0007669"/>
    <property type="project" value="UniProtKB-EC"/>
</dbReference>
<feature type="active site" description="Proton acceptor" evidence="8">
    <location>
        <position position="65"/>
    </location>
</feature>
<keyword evidence="11" id="KW-1015">Disulfide bond</keyword>
<feature type="domain" description="Plant heme peroxidase family profile" evidence="14">
    <location>
        <begin position="24"/>
        <end position="115"/>
    </location>
</feature>
<name>A0A4Y7KFE3_PAPSO</name>
<reference evidence="15 16" key="1">
    <citation type="journal article" date="2018" name="Science">
        <title>The opium poppy genome and morphinan production.</title>
        <authorList>
            <person name="Guo L."/>
            <person name="Winzer T."/>
            <person name="Yang X."/>
            <person name="Li Y."/>
            <person name="Ning Z."/>
            <person name="He Z."/>
            <person name="Teodor R."/>
            <person name="Lu Y."/>
            <person name="Bowser T.A."/>
            <person name="Graham I.A."/>
            <person name="Ye K."/>
        </authorList>
    </citation>
    <scope>NUCLEOTIDE SEQUENCE [LARGE SCALE GENOMIC DNA]</scope>
    <source>
        <strain evidence="16">cv. HN1</strain>
        <tissue evidence="15">Leaves</tissue>
    </source>
</reference>
<feature type="signal peptide" evidence="13">
    <location>
        <begin position="1"/>
        <end position="23"/>
    </location>
</feature>
<keyword evidence="13" id="KW-0732">Signal</keyword>
<dbReference type="OMA" id="NVRIASH"/>
<dbReference type="PROSITE" id="PS00436">
    <property type="entry name" value="PEROXIDASE_2"/>
    <property type="match status" value="1"/>
</dbReference>
<dbReference type="InterPro" id="IPR019794">
    <property type="entry name" value="Peroxidases_AS"/>
</dbReference>
<evidence type="ECO:0000256" key="9">
    <source>
        <dbReference type="PIRSR" id="PIRSR600823-3"/>
    </source>
</evidence>
<dbReference type="Proteomes" id="UP000316621">
    <property type="component" value="Chromosome 7"/>
</dbReference>
<evidence type="ECO:0000256" key="3">
    <source>
        <dbReference type="ARBA" id="ARBA00022559"/>
    </source>
</evidence>
<comment type="catalytic activity">
    <reaction evidence="1">
        <text>2 a phenolic donor + H2O2 = 2 a phenolic radical donor + 2 H2O</text>
        <dbReference type="Rhea" id="RHEA:56136"/>
        <dbReference type="ChEBI" id="CHEBI:15377"/>
        <dbReference type="ChEBI" id="CHEBI:16240"/>
        <dbReference type="ChEBI" id="CHEBI:139520"/>
        <dbReference type="ChEBI" id="CHEBI:139521"/>
        <dbReference type="EC" id="1.11.1.7"/>
    </reaction>
</comment>
<dbReference type="PRINTS" id="PR00458">
    <property type="entry name" value="PEROXIDASE"/>
</dbReference>
<evidence type="ECO:0000256" key="4">
    <source>
        <dbReference type="ARBA" id="ARBA00022617"/>
    </source>
</evidence>
<gene>
    <name evidence="15" type="ORF">C5167_034042</name>
</gene>
<dbReference type="GO" id="GO:0006979">
    <property type="term" value="P:response to oxidative stress"/>
    <property type="evidence" value="ECO:0007669"/>
    <property type="project" value="InterPro"/>
</dbReference>
<evidence type="ECO:0000256" key="7">
    <source>
        <dbReference type="ARBA" id="ARBA00023004"/>
    </source>
</evidence>
<dbReference type="EMBL" id="CM010721">
    <property type="protein sequence ID" value="RZC70881.1"/>
    <property type="molecule type" value="Genomic_DNA"/>
</dbReference>
<dbReference type="Pfam" id="PF00141">
    <property type="entry name" value="peroxidase"/>
    <property type="match status" value="1"/>
</dbReference>
<dbReference type="AlphaFoldDB" id="A0A4Y7KFE3"/>
<evidence type="ECO:0000256" key="10">
    <source>
        <dbReference type="PIRSR" id="PIRSR600823-4"/>
    </source>
</evidence>
<evidence type="ECO:0000256" key="1">
    <source>
        <dbReference type="ARBA" id="ARBA00000189"/>
    </source>
</evidence>
<dbReference type="PANTHER" id="PTHR31388">
    <property type="entry name" value="PEROXIDASE 72-RELATED"/>
    <property type="match status" value="1"/>
</dbReference>
<keyword evidence="7" id="KW-0408">Iron</keyword>
<evidence type="ECO:0000256" key="5">
    <source>
        <dbReference type="ARBA" id="ARBA00022723"/>
    </source>
</evidence>
<dbReference type="SUPFAM" id="SSF48113">
    <property type="entry name" value="Heme-dependent peroxidases"/>
    <property type="match status" value="1"/>
</dbReference>
<keyword evidence="3" id="KW-0575">Peroxidase</keyword>
<evidence type="ECO:0000256" key="8">
    <source>
        <dbReference type="PIRSR" id="PIRSR600823-1"/>
    </source>
</evidence>
<evidence type="ECO:0000256" key="11">
    <source>
        <dbReference type="PIRSR" id="PIRSR600823-5"/>
    </source>
</evidence>
<protein>
    <recommendedName>
        <fullName evidence="14">Plant heme peroxidase family profile domain-containing protein</fullName>
    </recommendedName>
</protein>
<evidence type="ECO:0000256" key="6">
    <source>
        <dbReference type="ARBA" id="ARBA00023002"/>
    </source>
</evidence>
<accession>A0A4Y7KFE3</accession>
<comment type="similarity">
    <text evidence="12">Belongs to the peroxidase family.</text>
</comment>
<dbReference type="GO" id="GO:0020037">
    <property type="term" value="F:heme binding"/>
    <property type="evidence" value="ECO:0007669"/>
    <property type="project" value="InterPro"/>
</dbReference>
<dbReference type="Gramene" id="RZC70881">
    <property type="protein sequence ID" value="RZC70881"/>
    <property type="gene ID" value="C5167_034042"/>
</dbReference>
<keyword evidence="4" id="KW-0349">Heme</keyword>
<evidence type="ECO:0000256" key="13">
    <source>
        <dbReference type="SAM" id="SignalP"/>
    </source>
</evidence>
<sequence>MACYRNPPALVFFLSIFATVSHAQLSPSFYATTCSSAADIVQSAVRSAINRDKGTGARLIRLFFHDCFVVIKTALDKACPGPVVSCSDIIAIAARDSVVEVKKIESCLYLDNLYV</sequence>
<dbReference type="PANTHER" id="PTHR31388:SF24">
    <property type="entry name" value="PEROXIDASE 52"/>
    <property type="match status" value="1"/>
</dbReference>
<evidence type="ECO:0000259" key="14">
    <source>
        <dbReference type="PROSITE" id="PS50873"/>
    </source>
</evidence>
<keyword evidence="6" id="KW-0560">Oxidoreductase</keyword>
<organism evidence="15 16">
    <name type="scientific">Papaver somniferum</name>
    <name type="common">Opium poppy</name>
    <dbReference type="NCBI Taxonomy" id="3469"/>
    <lineage>
        <taxon>Eukaryota</taxon>
        <taxon>Viridiplantae</taxon>
        <taxon>Streptophyta</taxon>
        <taxon>Embryophyta</taxon>
        <taxon>Tracheophyta</taxon>
        <taxon>Spermatophyta</taxon>
        <taxon>Magnoliopsida</taxon>
        <taxon>Ranunculales</taxon>
        <taxon>Papaveraceae</taxon>
        <taxon>Papaveroideae</taxon>
        <taxon>Papaver</taxon>
    </lineage>
</organism>
<dbReference type="InterPro" id="IPR010255">
    <property type="entry name" value="Haem_peroxidase_sf"/>
</dbReference>
<dbReference type="PROSITE" id="PS50873">
    <property type="entry name" value="PEROXIDASE_4"/>
    <property type="match status" value="1"/>
</dbReference>
<keyword evidence="5 9" id="KW-0479">Metal-binding</keyword>
<comment type="cofactor">
    <cofactor evidence="9">
        <name>Ca(2+)</name>
        <dbReference type="ChEBI" id="CHEBI:29108"/>
    </cofactor>
    <text evidence="9">Binds 2 calcium ions per subunit.</text>
</comment>